<accession>A0AAD5YFX3</accession>
<dbReference type="Pfam" id="PF20236">
    <property type="entry name" value="DUF6593"/>
    <property type="match status" value="1"/>
</dbReference>
<evidence type="ECO:0000259" key="1">
    <source>
        <dbReference type="Pfam" id="PF20236"/>
    </source>
</evidence>
<proteinExistence type="predicted"/>
<dbReference type="EMBL" id="JANAWD010000119">
    <property type="protein sequence ID" value="KAJ3486494.1"/>
    <property type="molecule type" value="Genomic_DNA"/>
</dbReference>
<dbReference type="InterPro" id="IPR046528">
    <property type="entry name" value="DUF6593"/>
</dbReference>
<name>A0AAD5YFX3_9APHY</name>
<gene>
    <name evidence="2" type="ORF">NLI96_g4193</name>
</gene>
<organism evidence="2 3">
    <name type="scientific">Meripilus lineatus</name>
    <dbReference type="NCBI Taxonomy" id="2056292"/>
    <lineage>
        <taxon>Eukaryota</taxon>
        <taxon>Fungi</taxon>
        <taxon>Dikarya</taxon>
        <taxon>Basidiomycota</taxon>
        <taxon>Agaricomycotina</taxon>
        <taxon>Agaricomycetes</taxon>
        <taxon>Polyporales</taxon>
        <taxon>Meripilaceae</taxon>
        <taxon>Meripilus</taxon>
    </lineage>
</organism>
<sequence length="226" mass="25484">MFVKSATSDSASGPVCERISEATSPSSMELYFIRNDSEKSTLVSPNGLAHYQIFTTKGQPFGKPATTLIQRCADPGVDEAIAEIEWKRWSHPIVKSNIFDGRNQELEVREFLYKIGGSFSPKRYFLGNDNEEYRWMDVKDSGLMLCNRRTLEEVARFKLEVVRDGVFHGDKKWILRIQPTDLDIDLIVLSFIIILKRNPGASGKEVPAYHDEEMTEGGCGEVSVAL</sequence>
<evidence type="ECO:0000313" key="2">
    <source>
        <dbReference type="EMBL" id="KAJ3486494.1"/>
    </source>
</evidence>
<dbReference type="Proteomes" id="UP001212997">
    <property type="component" value="Unassembled WGS sequence"/>
</dbReference>
<dbReference type="AlphaFoldDB" id="A0AAD5YFX3"/>
<evidence type="ECO:0000313" key="3">
    <source>
        <dbReference type="Proteomes" id="UP001212997"/>
    </source>
</evidence>
<comment type="caution">
    <text evidence="2">The sequence shown here is derived from an EMBL/GenBank/DDBJ whole genome shotgun (WGS) entry which is preliminary data.</text>
</comment>
<reference evidence="2" key="1">
    <citation type="submission" date="2022-07" db="EMBL/GenBank/DDBJ databases">
        <title>Genome Sequence of Physisporinus lineatus.</title>
        <authorList>
            <person name="Buettner E."/>
        </authorList>
    </citation>
    <scope>NUCLEOTIDE SEQUENCE</scope>
    <source>
        <strain evidence="2">VT162</strain>
    </source>
</reference>
<protein>
    <recommendedName>
        <fullName evidence="1">DUF6593 domain-containing protein</fullName>
    </recommendedName>
</protein>
<keyword evidence="3" id="KW-1185">Reference proteome</keyword>
<feature type="domain" description="DUF6593" evidence="1">
    <location>
        <begin position="35"/>
        <end position="197"/>
    </location>
</feature>